<keyword evidence="2" id="KW-1185">Reference proteome</keyword>
<evidence type="ECO:0000313" key="1">
    <source>
        <dbReference type="EMBL" id="GAA2789411.1"/>
    </source>
</evidence>
<dbReference type="Proteomes" id="UP001500979">
    <property type="component" value="Unassembled WGS sequence"/>
</dbReference>
<proteinExistence type="predicted"/>
<organism evidence="1 2">
    <name type="scientific">Saccharopolyspora taberi</name>
    <dbReference type="NCBI Taxonomy" id="60895"/>
    <lineage>
        <taxon>Bacteria</taxon>
        <taxon>Bacillati</taxon>
        <taxon>Actinomycetota</taxon>
        <taxon>Actinomycetes</taxon>
        <taxon>Pseudonocardiales</taxon>
        <taxon>Pseudonocardiaceae</taxon>
        <taxon>Saccharopolyspora</taxon>
    </lineage>
</organism>
<name>A0ABN3VCG1_9PSEU</name>
<accession>A0ABN3VCG1</accession>
<sequence length="67" mass="6757">MALAAMAPNDDGQAVVDAIGTALSGLDDLPELPVPEHVERFEAVHTALTNALSKADNLLSGTSGNGS</sequence>
<dbReference type="EMBL" id="BAAAUX010000011">
    <property type="protein sequence ID" value="GAA2789411.1"/>
    <property type="molecule type" value="Genomic_DNA"/>
</dbReference>
<reference evidence="1 2" key="1">
    <citation type="journal article" date="2019" name="Int. J. Syst. Evol. Microbiol.">
        <title>The Global Catalogue of Microorganisms (GCM) 10K type strain sequencing project: providing services to taxonomists for standard genome sequencing and annotation.</title>
        <authorList>
            <consortium name="The Broad Institute Genomics Platform"/>
            <consortium name="The Broad Institute Genome Sequencing Center for Infectious Disease"/>
            <person name="Wu L."/>
            <person name="Ma J."/>
        </authorList>
    </citation>
    <scope>NUCLEOTIDE SEQUENCE [LARGE SCALE GENOMIC DNA]</scope>
    <source>
        <strain evidence="1 2">JCM 9383</strain>
    </source>
</reference>
<gene>
    <name evidence="1" type="ORF">GCM10010470_25070</name>
</gene>
<protein>
    <submittedName>
        <fullName evidence="1">Uncharacterized protein</fullName>
    </submittedName>
</protein>
<dbReference type="RefSeq" id="WP_425565051.1">
    <property type="nucleotide sequence ID" value="NZ_BAAAUX010000011.1"/>
</dbReference>
<evidence type="ECO:0000313" key="2">
    <source>
        <dbReference type="Proteomes" id="UP001500979"/>
    </source>
</evidence>
<comment type="caution">
    <text evidence="1">The sequence shown here is derived from an EMBL/GenBank/DDBJ whole genome shotgun (WGS) entry which is preliminary data.</text>
</comment>